<dbReference type="EMBL" id="JAYWIO010000003">
    <property type="protein sequence ID" value="KAK7275375.1"/>
    <property type="molecule type" value="Genomic_DNA"/>
</dbReference>
<comment type="caution">
    <text evidence="1">The sequence shown here is derived from an EMBL/GenBank/DDBJ whole genome shotgun (WGS) entry which is preliminary data.</text>
</comment>
<reference evidence="1 2" key="1">
    <citation type="submission" date="2024-01" db="EMBL/GenBank/DDBJ databases">
        <title>The genomes of 5 underutilized Papilionoideae crops provide insights into root nodulation and disease resistanc.</title>
        <authorList>
            <person name="Yuan L."/>
        </authorList>
    </citation>
    <scope>NUCLEOTIDE SEQUENCE [LARGE SCALE GENOMIC DNA]</scope>
    <source>
        <strain evidence="1">ZHUSHIDOU_FW_LH</strain>
        <tissue evidence="1">Leaf</tissue>
    </source>
</reference>
<evidence type="ECO:0000313" key="2">
    <source>
        <dbReference type="Proteomes" id="UP001372338"/>
    </source>
</evidence>
<organism evidence="1 2">
    <name type="scientific">Crotalaria pallida</name>
    <name type="common">Smooth rattlebox</name>
    <name type="synonym">Crotalaria striata</name>
    <dbReference type="NCBI Taxonomy" id="3830"/>
    <lineage>
        <taxon>Eukaryota</taxon>
        <taxon>Viridiplantae</taxon>
        <taxon>Streptophyta</taxon>
        <taxon>Embryophyta</taxon>
        <taxon>Tracheophyta</taxon>
        <taxon>Spermatophyta</taxon>
        <taxon>Magnoliopsida</taxon>
        <taxon>eudicotyledons</taxon>
        <taxon>Gunneridae</taxon>
        <taxon>Pentapetalae</taxon>
        <taxon>rosids</taxon>
        <taxon>fabids</taxon>
        <taxon>Fabales</taxon>
        <taxon>Fabaceae</taxon>
        <taxon>Papilionoideae</taxon>
        <taxon>50 kb inversion clade</taxon>
        <taxon>genistoids sensu lato</taxon>
        <taxon>core genistoids</taxon>
        <taxon>Crotalarieae</taxon>
        <taxon>Crotalaria</taxon>
    </lineage>
</organism>
<sequence>MIVSNSQLAIVNSVTTLEKRVGWSGEFGDEVDEPSSNKDLVAFGAQETITNLMPYAKEREGVWRVNDKVRQHVENIHFLNSKSNQLAKAIHDLEAKLGSYRSTTATLDNGSGVFQVGFERMTESELETIKQILVQENTAAGVFRCFMSLPRSLNFPVTKRVFGIVATLASVENDILSRIFSEYLGLEHMLAIVCPTDECVKALEAYDAKGNINHAYGLHGLGHALGTLTLDHFSGCRAFEGGFVLNDPQKKLAIIKPRLPNGETPNGFIDFAVNMIHLDHRHLSFVTAGGHGLRETLFYTLFSQVQVYKTRNDMMNALPYIHDGALALDGGMVKKGGMFFFGDRINVEVKFPIIFGQSEVPAPIVEAEEELRKLHWQKFKVDVEVKTEIHLMEDEQRKSRANHEKLV</sequence>
<gene>
    <name evidence="1" type="ORF">RIF29_16491</name>
</gene>
<protein>
    <submittedName>
        <fullName evidence="1">Uncharacterized protein</fullName>
    </submittedName>
</protein>
<dbReference type="AlphaFoldDB" id="A0AAN9FGM9"/>
<accession>A0AAN9FGM9</accession>
<proteinExistence type="predicted"/>
<name>A0AAN9FGM9_CROPI</name>
<evidence type="ECO:0000313" key="1">
    <source>
        <dbReference type="EMBL" id="KAK7275375.1"/>
    </source>
</evidence>
<keyword evidence="2" id="KW-1185">Reference proteome</keyword>
<dbReference type="PANTHER" id="PTHR33566:SF9">
    <property type="entry name" value="DEFECTIVE IN MERISTEM SILENCING PROTEIN"/>
    <property type="match status" value="1"/>
</dbReference>
<dbReference type="PANTHER" id="PTHR33566">
    <property type="entry name" value="EN/SPM-LIKE TRANSPOSON-RELATED"/>
    <property type="match status" value="1"/>
</dbReference>
<dbReference type="Proteomes" id="UP001372338">
    <property type="component" value="Unassembled WGS sequence"/>
</dbReference>